<comment type="caution">
    <text evidence="3">The sequence shown here is derived from an EMBL/GenBank/DDBJ whole genome shotgun (WGS) entry which is preliminary data.</text>
</comment>
<dbReference type="AlphaFoldDB" id="A0A4R6Y179"/>
<protein>
    <recommendedName>
        <fullName evidence="5">Lipoprotein</fullName>
    </recommendedName>
</protein>
<feature type="chain" id="PRO_5020906908" description="Lipoprotein" evidence="2">
    <location>
        <begin position="19"/>
        <end position="287"/>
    </location>
</feature>
<gene>
    <name evidence="3" type="ORF">DFR44_1316</name>
</gene>
<evidence type="ECO:0000313" key="4">
    <source>
        <dbReference type="Proteomes" id="UP000294480"/>
    </source>
</evidence>
<dbReference type="EMBL" id="SNZE01000031">
    <property type="protein sequence ID" value="TDR28906.1"/>
    <property type="molecule type" value="Genomic_DNA"/>
</dbReference>
<dbReference type="OrthoDB" id="460967at2"/>
<accession>A0A4R6Y179</accession>
<proteinExistence type="predicted"/>
<name>A0A4R6Y179_9BURK</name>
<evidence type="ECO:0000313" key="3">
    <source>
        <dbReference type="EMBL" id="TDR28906.1"/>
    </source>
</evidence>
<feature type="signal peptide" evidence="2">
    <location>
        <begin position="1"/>
        <end position="18"/>
    </location>
</feature>
<evidence type="ECO:0008006" key="5">
    <source>
        <dbReference type="Google" id="ProtNLM"/>
    </source>
</evidence>
<feature type="compositionally biased region" description="Polar residues" evidence="1">
    <location>
        <begin position="208"/>
        <end position="219"/>
    </location>
</feature>
<feature type="region of interest" description="Disordered" evidence="1">
    <location>
        <begin position="198"/>
        <end position="221"/>
    </location>
</feature>
<organism evidence="3 4">
    <name type="scientific">Hydromonas duriensis</name>
    <dbReference type="NCBI Taxonomy" id="1527608"/>
    <lineage>
        <taxon>Bacteria</taxon>
        <taxon>Pseudomonadati</taxon>
        <taxon>Pseudomonadota</taxon>
        <taxon>Betaproteobacteria</taxon>
        <taxon>Burkholderiales</taxon>
        <taxon>Burkholderiaceae</taxon>
        <taxon>Hydromonas</taxon>
    </lineage>
</organism>
<dbReference type="RefSeq" id="WP_133621462.1">
    <property type="nucleotide sequence ID" value="NZ_SNZE01000031.1"/>
</dbReference>
<evidence type="ECO:0000256" key="1">
    <source>
        <dbReference type="SAM" id="MobiDB-lite"/>
    </source>
</evidence>
<evidence type="ECO:0000256" key="2">
    <source>
        <dbReference type="SAM" id="SignalP"/>
    </source>
</evidence>
<reference evidence="3 4" key="1">
    <citation type="submission" date="2019-03" db="EMBL/GenBank/DDBJ databases">
        <title>Genomic Encyclopedia of Type Strains, Phase IV (KMG-IV): sequencing the most valuable type-strain genomes for metagenomic binning, comparative biology and taxonomic classification.</title>
        <authorList>
            <person name="Goeker M."/>
        </authorList>
    </citation>
    <scope>NUCLEOTIDE SEQUENCE [LARGE SCALE GENOMIC DNA]</scope>
    <source>
        <strain evidence="3 4">DSM 102852</strain>
    </source>
</reference>
<dbReference type="Proteomes" id="UP000294480">
    <property type="component" value="Unassembled WGS sequence"/>
</dbReference>
<sequence length="287" mass="31007">MIYMKTRVSLLLTALLLAACGKNGLSASKAECSSESTQASLQNAIKDSYEKYVKSQDDLDTSKARATFAQIKVNIDNVRTTKEDPNSTKRFCAGTIKLSVPAELLASLENTVETVNKGNFKSIVKPFGLDADANVFSKDIEYSVQPSDDGKNLFTDLDNGKAIVGFLVMLTSIDQMKGKVEAVAAIKPVGSTNAFDAMSSSNSVSSSTQKQDAETSTSTSKRKAFVYAPPSNVRATPDGKLLCTINQPTNINVYDYAASTYDGSREVKWYYTDACGSMGVIAYSQFR</sequence>
<dbReference type="PROSITE" id="PS51257">
    <property type="entry name" value="PROKAR_LIPOPROTEIN"/>
    <property type="match status" value="1"/>
</dbReference>
<keyword evidence="2" id="KW-0732">Signal</keyword>
<keyword evidence="4" id="KW-1185">Reference proteome</keyword>